<dbReference type="KEGG" id="pbz:GN234_17745"/>
<evidence type="ECO:0000259" key="2">
    <source>
        <dbReference type="Pfam" id="PF20178"/>
    </source>
</evidence>
<reference evidence="3 4" key="1">
    <citation type="submission" date="2020-02" db="EMBL/GenBank/DDBJ databases">
        <authorList>
            <person name="Liang J."/>
        </authorList>
    </citation>
    <scope>NUCLEOTIDE SEQUENCE [LARGE SCALE GENOMIC DNA]</scope>
    <source>
        <strain evidence="3 4">L22-9</strain>
    </source>
</reference>
<dbReference type="RefSeq" id="WP_176688837.1">
    <property type="nucleotide sequence ID" value="NZ_CP048810.1"/>
</dbReference>
<organism evidence="3 4">
    <name type="scientific">Pseudomonas bijieensis</name>
    <dbReference type="NCBI Taxonomy" id="2681983"/>
    <lineage>
        <taxon>Bacteria</taxon>
        <taxon>Pseudomonadati</taxon>
        <taxon>Pseudomonadota</taxon>
        <taxon>Gammaproteobacteria</taxon>
        <taxon>Pseudomonadales</taxon>
        <taxon>Pseudomonadaceae</taxon>
        <taxon>Pseudomonas</taxon>
    </lineage>
</organism>
<proteinExistence type="predicted"/>
<gene>
    <name evidence="3" type="ORF">GN234_17745</name>
</gene>
<keyword evidence="4" id="KW-1185">Reference proteome</keyword>
<accession>A0A6N1CFJ7</accession>
<protein>
    <recommendedName>
        <fullName evidence="2">Dermonecrotic toxin N-terminal domain-containing protein</fullName>
    </recommendedName>
</protein>
<feature type="region of interest" description="Disordered" evidence="1">
    <location>
        <begin position="778"/>
        <end position="799"/>
    </location>
</feature>
<dbReference type="Proteomes" id="UP000509545">
    <property type="component" value="Chromosome"/>
</dbReference>
<dbReference type="InterPro" id="IPR046673">
    <property type="entry name" value="ToxA_N"/>
</dbReference>
<sequence>MTRTVTTTTSSAPEARLRDAVLNQMLAGPTSPEVASLLLRQALKKMYPTLDLDPHNTVVGEPNWDVVDGNIVQLPTRYKSLSDMLAERVGESESTLLIEGQHFLIQLPLTVPEVHLPVRISLIGLLINELVPAMTSAFQEQQLAYWNASLGASGPRWHELSSNLRKIWNVSQVQGWTSTECDMARQLFLYPDLQDRKHHDRYDTHAYLIDIDEVDGDTVRRVNENSIVALIAKIDGKEVILMYSLRNGYEKFDSQDALGQSLPTHLNTVNRTKIQWRLYEPDGNVFDHKACGLIAMQVKVIGDPGYLEGLIADEREQADHDGPDRGNAPSQDWFEKQTPDWLQAASTSDQFLFAQHLKNLSALGSAHAGKTYLDGIPAIKQYALNRLKQQMLADHADALTLDLEAIEIQIRSPVVWGTFVVPGKIQTTRFSLVELALQNLIALPLGDKTLRSVNGRALPKWMTANYIENLITQVDIGRVYPELIKTQLLDDPAESTRRENLYTSQLRIQLPLLALESKIRRLGDIDERGYRYVAALMEPKESDRQVDGHPIVLRPLAFESKHALSTSADVVTNMFVIGPKDPDAGPCLLYRPLLEPPLCQYPSFSNLIYAIRQTASLRQSVLAWLPDGVRASYSRFVFPDTLPSPWAIVEFAVDPVSSWLNSAPIGLSDKTLGADFLSRLFKANAAALVELADRQSVSNRENRWATFKQTGWLILNLALPYLGTAVGTAAWLWQILDDLETLTQSDEASNRQAKWEAFVDLLLNMAMAITTHAIDRARENADSRRPEAPEVVPEPASPTKPELVIEKLAPLTNKKLSPEHYDAIHSSGALTDQSAKRAELLESFSVNKPENAEQPMTEGALKGLYEQGGHWYAKMANQWFNVTVEGEQVSIVDENDPARTGPPLINDAEGEWRIDTRLRLRGSGSKGVRQKVIADAKRLSTQLLAELNRFEERKTQDQKLLTMNAKEMNQASDSSREARRNAYLSTLKTQRESYEEALEILIQWPVFQSRPDAPRARLGYLNAQINFTFEEIGTLQERFTPALRTAVDMATSSIEQVEQAHVDAAENMINVGEDMIERLDYMETRFSRLRKVGREGVELLRKHRARMPAYKSDAIRLIQLDMYRHLCLSLESLNDLPEGWADINQLVDNTTVAFQSLHDAINERSVIRLDEQIDAFGSLTEQFTAIQEHLQYVGEEYRDSVRVTELTRLGKQIGQLKERALRHLARALDERSNRRSEAGPYQARPRPRKKFIRARFWGLVSGELRLTKTLEETDWLDVKHPLTDRIIATFHRKETGEWLPHVNTETPLAVPVLATSITKGKALLDGLAAFKAQVEQYTTKPERSPTGIGLILNAHANRMEKVAIAITKGLDNASNETVDLSAEQQRLAQSTRTALKKASKTLHDESFDTVLNVIKQRPPTMSGLLWLKNRNQISITKQKNRQRIKGPLRGYLDRYEIKDLKTNKTLWFADFHYSTSWVPPHAFVSARLRTPEQVNQRIGVESTQTFNQRQLIEHYRSEIAVDQAKEVFFSKQPS</sequence>
<evidence type="ECO:0000313" key="3">
    <source>
        <dbReference type="EMBL" id="QKS83678.1"/>
    </source>
</evidence>
<feature type="compositionally biased region" description="Basic and acidic residues" evidence="1">
    <location>
        <begin position="778"/>
        <end position="788"/>
    </location>
</feature>
<name>A0A6N1CFJ7_9PSED</name>
<dbReference type="EMBL" id="CP048810">
    <property type="protein sequence ID" value="QKS83678.1"/>
    <property type="molecule type" value="Genomic_DNA"/>
</dbReference>
<evidence type="ECO:0000313" key="4">
    <source>
        <dbReference type="Proteomes" id="UP000509545"/>
    </source>
</evidence>
<dbReference type="Pfam" id="PF20178">
    <property type="entry name" value="ToxA_N"/>
    <property type="match status" value="1"/>
</dbReference>
<evidence type="ECO:0000256" key="1">
    <source>
        <dbReference type="SAM" id="MobiDB-lite"/>
    </source>
</evidence>
<feature type="domain" description="Dermonecrotic toxin N-terminal" evidence="2">
    <location>
        <begin position="373"/>
        <end position="620"/>
    </location>
</feature>